<evidence type="ECO:0000256" key="2">
    <source>
        <dbReference type="ARBA" id="ARBA00010730"/>
    </source>
</evidence>
<keyword evidence="5" id="KW-0119">Carbohydrate metabolism</keyword>
<dbReference type="Gene3D" id="1.10.287.1170">
    <property type="entry name" value="glycoside hydrolase family 81 endo-[beta] glucanase"/>
    <property type="match status" value="1"/>
</dbReference>
<keyword evidence="4" id="KW-0378">Hydrolase</keyword>
<dbReference type="PROSITE" id="PS52008">
    <property type="entry name" value="GH81"/>
    <property type="match status" value="1"/>
</dbReference>
<dbReference type="Gene3D" id="1.20.5.420">
    <property type="entry name" value="Immunoglobulin FC, subunit C"/>
    <property type="match status" value="1"/>
</dbReference>
<dbReference type="InParanoid" id="G8ZXE3"/>
<keyword evidence="7" id="KW-0961">Cell wall biogenesis/degradation</keyword>
<comment type="similarity">
    <text evidence="2">Belongs to the glycosyl hydrolase 81 family.</text>
</comment>
<dbReference type="InterPro" id="IPR040720">
    <property type="entry name" value="GH81_C"/>
</dbReference>
<organism evidence="12 13">
    <name type="scientific">Torulaspora delbrueckii</name>
    <name type="common">Yeast</name>
    <name type="synonym">Candida colliculosa</name>
    <dbReference type="NCBI Taxonomy" id="4950"/>
    <lineage>
        <taxon>Eukaryota</taxon>
        <taxon>Fungi</taxon>
        <taxon>Dikarya</taxon>
        <taxon>Ascomycota</taxon>
        <taxon>Saccharomycotina</taxon>
        <taxon>Saccharomycetes</taxon>
        <taxon>Saccharomycetales</taxon>
        <taxon>Saccharomycetaceae</taxon>
        <taxon>Torulaspora</taxon>
    </lineage>
</organism>
<dbReference type="EMBL" id="HE616747">
    <property type="protein sequence ID" value="CCE93287.1"/>
    <property type="molecule type" value="Genomic_DNA"/>
</dbReference>
<dbReference type="Proteomes" id="UP000005627">
    <property type="component" value="Chromosome 6"/>
</dbReference>
<dbReference type="GeneID" id="11501882"/>
<evidence type="ECO:0000259" key="11">
    <source>
        <dbReference type="Pfam" id="PF17652"/>
    </source>
</evidence>
<feature type="domain" description="Glycosyl hydrolase family 81 N-terminal" evidence="10">
    <location>
        <begin position="97"/>
        <end position="407"/>
    </location>
</feature>
<reference evidence="12 13" key="1">
    <citation type="journal article" date="2011" name="Proc. Natl. Acad. Sci. U.S.A.">
        <title>Evolutionary erosion of yeast sex chromosomes by mating-type switching accidents.</title>
        <authorList>
            <person name="Gordon J.L."/>
            <person name="Armisen D."/>
            <person name="Proux-Wera E."/>
            <person name="Oheigeartaigh S.S."/>
            <person name="Byrne K.P."/>
            <person name="Wolfe K.H."/>
        </authorList>
    </citation>
    <scope>NUCLEOTIDE SEQUENCE [LARGE SCALE GENOMIC DNA]</scope>
    <source>
        <strain evidence="13">ATCC 10662 / CBS 1146 / NBRC 0425 / NCYC 2629 / NRRL Y-866</strain>
    </source>
</reference>
<dbReference type="RefSeq" id="XP_003682498.1">
    <property type="nucleotide sequence ID" value="XM_003682450.1"/>
</dbReference>
<dbReference type="KEGG" id="tdl:TDEL_0F04760"/>
<dbReference type="GO" id="GO:0030036">
    <property type="term" value="P:actin cytoskeleton organization"/>
    <property type="evidence" value="ECO:0007669"/>
    <property type="project" value="EnsemblFungi"/>
</dbReference>
<dbReference type="GO" id="GO:0052861">
    <property type="term" value="F:endo-1,3(4)-beta-glucanase activity"/>
    <property type="evidence" value="ECO:0007669"/>
    <property type="project" value="InterPro"/>
</dbReference>
<dbReference type="GO" id="GO:0042973">
    <property type="term" value="F:glucan endo-1,3-beta-D-glucosidase activity"/>
    <property type="evidence" value="ECO:0007669"/>
    <property type="project" value="UniProtKB-EC"/>
</dbReference>
<comment type="catalytic activity">
    <reaction evidence="1">
        <text>Hydrolysis of (1-&gt;3)-beta-D-glucosidic linkages in (1-&gt;3)-beta-D-glucans.</text>
        <dbReference type="EC" id="3.2.1.39"/>
    </reaction>
</comment>
<evidence type="ECO:0000313" key="13">
    <source>
        <dbReference type="Proteomes" id="UP000005627"/>
    </source>
</evidence>
<dbReference type="eggNOG" id="KOG2254">
    <property type="taxonomic scope" value="Eukaryota"/>
</dbReference>
<dbReference type="GO" id="GO:0071555">
    <property type="term" value="P:cell wall organization"/>
    <property type="evidence" value="ECO:0007669"/>
    <property type="project" value="UniProtKB-KW"/>
</dbReference>
<evidence type="ECO:0000256" key="1">
    <source>
        <dbReference type="ARBA" id="ARBA00000382"/>
    </source>
</evidence>
<dbReference type="STRING" id="1076872.G8ZXE3"/>
<evidence type="ECO:0000256" key="5">
    <source>
        <dbReference type="ARBA" id="ARBA00023277"/>
    </source>
</evidence>
<dbReference type="FunFam" id="1.10.287.1170:FF:000001">
    <property type="entry name" value="Endo-1,3-beta-glucanase Engl1"/>
    <property type="match status" value="1"/>
</dbReference>
<protein>
    <recommendedName>
        <fullName evidence="3">glucan endo-1,3-beta-D-glucosidase</fullName>
        <ecNumber evidence="3">3.2.1.39</ecNumber>
    </recommendedName>
</protein>
<dbReference type="FunCoup" id="G8ZXE3">
    <property type="interactions" value="234"/>
</dbReference>
<evidence type="ECO:0000256" key="6">
    <source>
        <dbReference type="ARBA" id="ARBA00023295"/>
    </source>
</evidence>
<keyword evidence="8" id="KW-0624">Polysaccharide degradation</keyword>
<dbReference type="GO" id="GO:0009986">
    <property type="term" value="C:cell surface"/>
    <property type="evidence" value="ECO:0007669"/>
    <property type="project" value="TreeGrafter"/>
</dbReference>
<evidence type="ECO:0000256" key="9">
    <source>
        <dbReference type="SAM" id="MobiDB-lite"/>
    </source>
</evidence>
<dbReference type="Pfam" id="PF17652">
    <property type="entry name" value="Glyco_hydro81C"/>
    <property type="match status" value="1"/>
</dbReference>
<gene>
    <name evidence="12" type="primary">TDEL0F04760</name>
    <name evidence="12" type="ORF">TDEL_0F04760</name>
</gene>
<evidence type="ECO:0000259" key="10">
    <source>
        <dbReference type="Pfam" id="PF03639"/>
    </source>
</evidence>
<dbReference type="FunFam" id="2.70.98.30:FF:000006">
    <property type="entry name" value="Endo-1,3-beta-glucanase Engl1"/>
    <property type="match status" value="1"/>
</dbReference>
<dbReference type="PANTHER" id="PTHR31983">
    <property type="entry name" value="ENDO-1,3(4)-BETA-GLUCANASE 1"/>
    <property type="match status" value="1"/>
</dbReference>
<dbReference type="AlphaFoldDB" id="G8ZXE3"/>
<feature type="region of interest" description="Disordered" evidence="9">
    <location>
        <begin position="22"/>
        <end position="49"/>
    </location>
</feature>
<dbReference type="EC" id="3.2.1.39" evidence="3"/>
<evidence type="ECO:0000313" key="12">
    <source>
        <dbReference type="EMBL" id="CCE93287.1"/>
    </source>
</evidence>
<dbReference type="HOGENOM" id="CLU_005482_2_1_1"/>
<keyword evidence="6" id="KW-0326">Glycosidase</keyword>
<sequence length="773" mass="85653">MIYDRPPMPLPSEERRAVVTSNFDRGVPQLPPRNGVPQLPPRNKAQDASSRISCNELEAQARLSQFSFSSAAEGTLLDFDNILPNSAPLAIFPQAAHEVPLPSGTSRDNIPVQTNKFYGNMLLGNQTNPIWTHPYSLWFAKDPSFFGLAVSHTTESQRVYGPGSPPPYFFSPNGIKSIVFSAQEFDSPNDLSLNLGYFKHLSAQAYLQKNSDQYIHFPLIQGMGFVTAIYHNVQPKLQSAVGFLSFNLVQSFGNIRKYNIMLQDQREWTLYVTVPDSVSLDLNLLDGNTIAASQGVPECTFQVVVGDGNEIDSAAGCYPTECSLTCSTTDSTGYYSISYSLAGSSSSAKTLLYALPHHVRSFTDAMASRRINSQVQSTVCGVMTGYITNIFELAVSIPTSLEFQPFTTIPGIDNRPTYSDEVLDAIRSAASSEVNGDVINDSNLNSMYFSGKILAKYAWILYCCQYIINDSGMVSALLPKLKTAIGRFVNNEQILPLKYETTWGGLISTGAPGEDFGNAYYNDHHFHYSYHVIAAAIVAKVDRDAGENNWLAQNKEWVENLLRDYANPSQNDIYFPAFRAFDWFCGHSWAKGLFESGDGKDEESSSEDVNASYALKLWALATENRSLASLADLQLGVLNTSINSYFLYSNTNDIMPAAIIPNKVSGILFENKIDHTTYFGAELQYIQMIHAIPITPASSFIRHSTFVQEEWNEKLAGIVEKVNDGWKGIMLLNVALFEPRKSYDFFHSPTFTPAYLDPGQSLTWSLAYAGAFL</sequence>
<dbReference type="PANTHER" id="PTHR31983:SF0">
    <property type="entry name" value="GLUCAN ENDO-1,3-BETA-D-GLUCOSIDASE 2"/>
    <property type="match status" value="1"/>
</dbReference>
<accession>G8ZXE3</accession>
<keyword evidence="13" id="KW-1185">Reference proteome</keyword>
<name>G8ZXE3_TORDE</name>
<evidence type="ECO:0000256" key="3">
    <source>
        <dbReference type="ARBA" id="ARBA00012780"/>
    </source>
</evidence>
<evidence type="ECO:0000256" key="8">
    <source>
        <dbReference type="ARBA" id="ARBA00023326"/>
    </source>
</evidence>
<dbReference type="InterPro" id="IPR005200">
    <property type="entry name" value="Endo-beta-glucanase"/>
</dbReference>
<feature type="domain" description="Glycosyl hydrolase family 81 C-terminal" evidence="11">
    <location>
        <begin position="418"/>
        <end position="766"/>
    </location>
</feature>
<dbReference type="Pfam" id="PF03639">
    <property type="entry name" value="Glyco_hydro_81"/>
    <property type="match status" value="1"/>
</dbReference>
<dbReference type="OrthoDB" id="4473401at2759"/>
<proteinExistence type="inferred from homology"/>
<dbReference type="InterPro" id="IPR040451">
    <property type="entry name" value="GH81_N"/>
</dbReference>
<dbReference type="Gene3D" id="2.70.98.30">
    <property type="entry name" value="Golgi alpha-mannosidase II, domain 4"/>
    <property type="match status" value="1"/>
</dbReference>
<dbReference type="GO" id="GO:0000272">
    <property type="term" value="P:polysaccharide catabolic process"/>
    <property type="evidence" value="ECO:0007669"/>
    <property type="project" value="UniProtKB-KW"/>
</dbReference>
<evidence type="ECO:0000256" key="4">
    <source>
        <dbReference type="ARBA" id="ARBA00022801"/>
    </source>
</evidence>
<evidence type="ECO:0000256" key="7">
    <source>
        <dbReference type="ARBA" id="ARBA00023316"/>
    </source>
</evidence>